<name>A0A4Y2JNP8_ARAVE</name>
<reference evidence="1 2" key="1">
    <citation type="journal article" date="2019" name="Sci. Rep.">
        <title>Orb-weaving spider Araneus ventricosus genome elucidates the spidroin gene catalogue.</title>
        <authorList>
            <person name="Kono N."/>
            <person name="Nakamura H."/>
            <person name="Ohtoshi R."/>
            <person name="Moran D.A.P."/>
            <person name="Shinohara A."/>
            <person name="Yoshida Y."/>
            <person name="Fujiwara M."/>
            <person name="Mori M."/>
            <person name="Tomita M."/>
            <person name="Arakawa K."/>
        </authorList>
    </citation>
    <scope>NUCLEOTIDE SEQUENCE [LARGE SCALE GENOMIC DNA]</scope>
</reference>
<dbReference type="Gene3D" id="3.30.420.10">
    <property type="entry name" value="Ribonuclease H-like superfamily/Ribonuclease H"/>
    <property type="match status" value="1"/>
</dbReference>
<dbReference type="InterPro" id="IPR036397">
    <property type="entry name" value="RNaseH_sf"/>
</dbReference>
<keyword evidence="2" id="KW-1185">Reference proteome</keyword>
<gene>
    <name evidence="1" type="ORF">AVEN_208547_1</name>
</gene>
<comment type="caution">
    <text evidence="1">The sequence shown here is derived from an EMBL/GenBank/DDBJ whole genome shotgun (WGS) entry which is preliminary data.</text>
</comment>
<evidence type="ECO:0000313" key="2">
    <source>
        <dbReference type="Proteomes" id="UP000499080"/>
    </source>
</evidence>
<dbReference type="AlphaFoldDB" id="A0A4Y2JNP8"/>
<evidence type="ECO:0000313" key="1">
    <source>
        <dbReference type="EMBL" id="GBM91670.1"/>
    </source>
</evidence>
<dbReference type="Proteomes" id="UP000499080">
    <property type="component" value="Unassembled WGS sequence"/>
</dbReference>
<accession>A0A4Y2JNP8</accession>
<proteinExistence type="predicted"/>
<dbReference type="PANTHER" id="PTHR47326:SF1">
    <property type="entry name" value="HTH PSQ-TYPE DOMAIN-CONTAINING PROTEIN"/>
    <property type="match status" value="1"/>
</dbReference>
<dbReference type="OrthoDB" id="6436543at2759"/>
<dbReference type="EMBL" id="BGPR01111308">
    <property type="protein sequence ID" value="GBM91670.1"/>
    <property type="molecule type" value="Genomic_DNA"/>
</dbReference>
<organism evidence="1 2">
    <name type="scientific">Araneus ventricosus</name>
    <name type="common">Orbweaver spider</name>
    <name type="synonym">Epeira ventricosa</name>
    <dbReference type="NCBI Taxonomy" id="182803"/>
    <lineage>
        <taxon>Eukaryota</taxon>
        <taxon>Metazoa</taxon>
        <taxon>Ecdysozoa</taxon>
        <taxon>Arthropoda</taxon>
        <taxon>Chelicerata</taxon>
        <taxon>Arachnida</taxon>
        <taxon>Araneae</taxon>
        <taxon>Araneomorphae</taxon>
        <taxon>Entelegynae</taxon>
        <taxon>Araneoidea</taxon>
        <taxon>Araneidae</taxon>
        <taxon>Araneus</taxon>
    </lineage>
</organism>
<protein>
    <submittedName>
        <fullName evidence="1">Uncharacterized protein</fullName>
    </submittedName>
</protein>
<dbReference type="PANTHER" id="PTHR47326">
    <property type="entry name" value="TRANSPOSABLE ELEMENT TC3 TRANSPOSASE-LIKE PROTEIN"/>
    <property type="match status" value="1"/>
</dbReference>
<dbReference type="GO" id="GO:0003676">
    <property type="term" value="F:nucleic acid binding"/>
    <property type="evidence" value="ECO:0007669"/>
    <property type="project" value="InterPro"/>
</dbReference>
<sequence>MQLLNLHFGNDKIISRHFRTAGSPRSPDLNPCDFWLWDYLKYVVYWGPITNLTELKSYITEHIHNITTETSLSVVEHAILSFQLIEENGGQHIEHFLSKSKPTFFS</sequence>